<dbReference type="InterPro" id="IPR036271">
    <property type="entry name" value="Tet_transcr_reg_TetR-rel_C_sf"/>
</dbReference>
<name>A0A0F9J1H3_9ZZZZ</name>
<dbReference type="SUPFAM" id="SSF48498">
    <property type="entry name" value="Tetracyclin repressor-like, C-terminal domain"/>
    <property type="match status" value="1"/>
</dbReference>
<evidence type="ECO:0000259" key="1">
    <source>
        <dbReference type="Pfam" id="PF17931"/>
    </source>
</evidence>
<proteinExistence type="predicted"/>
<feature type="domain" description="Tetracyclin repressor-like C-terminal" evidence="1">
    <location>
        <begin position="89"/>
        <end position="215"/>
    </location>
</feature>
<organism evidence="2">
    <name type="scientific">marine sediment metagenome</name>
    <dbReference type="NCBI Taxonomy" id="412755"/>
    <lineage>
        <taxon>unclassified sequences</taxon>
        <taxon>metagenomes</taxon>
        <taxon>ecological metagenomes</taxon>
    </lineage>
</organism>
<dbReference type="AlphaFoldDB" id="A0A0F9J1H3"/>
<gene>
    <name evidence="2" type="ORF">LCGC14_1511660</name>
</gene>
<dbReference type="Pfam" id="PF17931">
    <property type="entry name" value="TetR_C_23"/>
    <property type="match status" value="1"/>
</dbReference>
<reference evidence="2" key="1">
    <citation type="journal article" date="2015" name="Nature">
        <title>Complex archaea that bridge the gap between prokaryotes and eukaryotes.</title>
        <authorList>
            <person name="Spang A."/>
            <person name="Saw J.H."/>
            <person name="Jorgensen S.L."/>
            <person name="Zaremba-Niedzwiedzka K."/>
            <person name="Martijn J."/>
            <person name="Lind A.E."/>
            <person name="van Eijk R."/>
            <person name="Schleper C."/>
            <person name="Guy L."/>
            <person name="Ettema T.J."/>
        </authorList>
    </citation>
    <scope>NUCLEOTIDE SEQUENCE</scope>
</reference>
<protein>
    <recommendedName>
        <fullName evidence="1">Tetracyclin repressor-like C-terminal domain-containing protein</fullName>
    </recommendedName>
</protein>
<dbReference type="EMBL" id="LAZR01011101">
    <property type="protein sequence ID" value="KKM63418.1"/>
    <property type="molecule type" value="Genomic_DNA"/>
</dbReference>
<comment type="caution">
    <text evidence="2">The sequence shown here is derived from an EMBL/GenBank/DDBJ whole genome shotgun (WGS) entry which is preliminary data.</text>
</comment>
<evidence type="ECO:0000313" key="2">
    <source>
        <dbReference type="EMBL" id="KKM63418.1"/>
    </source>
</evidence>
<accession>A0A0F9J1H3</accession>
<dbReference type="InterPro" id="IPR041673">
    <property type="entry name" value="TetR_C_23"/>
</dbReference>
<sequence length="221" mass="25672">MATKTKAKPKKITEDAVIGMYMEYVLEHESVPKSIYKFCKANAIEESDFYGLFGSVEGIQKVIWNKFYTNTEALLLKNKEYDSFSNKDKMLSFFYTFFEMLTLNRSYVLFTLQEDGGMMKNMKQLKGLRSHIKGFATDLIDDGNVEKNSKIAQHNPTIYSEGAWLQFLFVLKFWMNDTSPAFEKTDIVIEKSINTIFEVFDNTPLENIIDLGKFLYKETFS</sequence>